<accession>A0A1V2I649</accession>
<comment type="caution">
    <text evidence="3">The sequence shown here is derived from an EMBL/GenBank/DDBJ whole genome shotgun (WGS) entry which is preliminary data.</text>
</comment>
<protein>
    <recommendedName>
        <fullName evidence="2">Golvesin/Xly CBD-like domain-containing protein</fullName>
    </recommendedName>
</protein>
<dbReference type="Proteomes" id="UP000188929">
    <property type="component" value="Unassembled WGS sequence"/>
</dbReference>
<dbReference type="EMBL" id="MOMC01000049">
    <property type="protein sequence ID" value="ONH26754.1"/>
    <property type="molecule type" value="Genomic_DNA"/>
</dbReference>
<keyword evidence="4" id="KW-1185">Reference proteome</keyword>
<gene>
    <name evidence="3" type="ORF">BL253_23645</name>
</gene>
<dbReference type="Pfam" id="PF25275">
    <property type="entry name" value="Golvesin_C"/>
    <property type="match status" value="1"/>
</dbReference>
<evidence type="ECO:0000256" key="1">
    <source>
        <dbReference type="SAM" id="MobiDB-lite"/>
    </source>
</evidence>
<feature type="region of interest" description="Disordered" evidence="1">
    <location>
        <begin position="137"/>
        <end position="174"/>
    </location>
</feature>
<dbReference type="Gene3D" id="3.40.50.1110">
    <property type="entry name" value="SGNH hydrolase"/>
    <property type="match status" value="1"/>
</dbReference>
<sequence length="174" mass="18951">MIGWRRIWVHIPENGADSRQVLYKINMGTGTVKTRAVNQHWEKDVWFDLGSYQLSAGASVSLSNVTDRDWHDDNNNPVAVDVSWDAVAFTPSSKPAVDYVALGDSYSAGQGVEPYYGNDDCHRSPQAYPTTVFSTQIGQHPETTSSTSSPAAARSSATSGAPATSPIRRTRCRS</sequence>
<evidence type="ECO:0000313" key="3">
    <source>
        <dbReference type="EMBL" id="ONH26754.1"/>
    </source>
</evidence>
<evidence type="ECO:0000313" key="4">
    <source>
        <dbReference type="Proteomes" id="UP000188929"/>
    </source>
</evidence>
<reference evidence="4" key="1">
    <citation type="submission" date="2016-10" db="EMBL/GenBank/DDBJ databases">
        <title>Frankia sp. NRRL B-16386 Genome sequencing.</title>
        <authorList>
            <person name="Ghodhbane-Gtari F."/>
            <person name="Swanson E."/>
            <person name="Gueddou A."/>
            <person name="Hezbri K."/>
            <person name="Ktari K."/>
            <person name="Nouioui I."/>
            <person name="Morris K."/>
            <person name="Simpson S."/>
            <person name="Abebe-Akele F."/>
            <person name="Thomas K."/>
            <person name="Gtari M."/>
            <person name="Tisa L.S."/>
        </authorList>
    </citation>
    <scope>NUCLEOTIDE SEQUENCE [LARGE SCALE GENOMIC DNA]</scope>
    <source>
        <strain evidence="4">NRRL B-16386</strain>
    </source>
</reference>
<dbReference type="AlphaFoldDB" id="A0A1V2I649"/>
<dbReference type="SUPFAM" id="SSF52266">
    <property type="entry name" value="SGNH hydrolase"/>
    <property type="match status" value="1"/>
</dbReference>
<dbReference type="InterPro" id="IPR033803">
    <property type="entry name" value="CBD-like_Golvesin-Xly"/>
</dbReference>
<proteinExistence type="predicted"/>
<dbReference type="STRING" id="1834516.BL253_23645"/>
<organism evidence="3 4">
    <name type="scientific">Pseudofrankia asymbiotica</name>
    <dbReference type="NCBI Taxonomy" id="1834516"/>
    <lineage>
        <taxon>Bacteria</taxon>
        <taxon>Bacillati</taxon>
        <taxon>Actinomycetota</taxon>
        <taxon>Actinomycetes</taxon>
        <taxon>Frankiales</taxon>
        <taxon>Frankiaceae</taxon>
        <taxon>Pseudofrankia</taxon>
    </lineage>
</organism>
<dbReference type="InterPro" id="IPR036514">
    <property type="entry name" value="SGNH_hydro_sf"/>
</dbReference>
<feature type="domain" description="Golvesin/Xly CBD-like" evidence="2">
    <location>
        <begin position="6"/>
        <end position="67"/>
    </location>
</feature>
<feature type="compositionally biased region" description="Low complexity" evidence="1">
    <location>
        <begin position="143"/>
        <end position="166"/>
    </location>
</feature>
<name>A0A1V2I649_9ACTN</name>
<evidence type="ECO:0000259" key="2">
    <source>
        <dbReference type="Pfam" id="PF25275"/>
    </source>
</evidence>